<dbReference type="EMBL" id="RBDY01000010">
    <property type="protein sequence ID" value="RKN21794.1"/>
    <property type="molecule type" value="Genomic_DNA"/>
</dbReference>
<evidence type="ECO:0000313" key="7">
    <source>
        <dbReference type="Proteomes" id="UP000268652"/>
    </source>
</evidence>
<feature type="compositionally biased region" description="Gly residues" evidence="1">
    <location>
        <begin position="34"/>
        <end position="46"/>
    </location>
</feature>
<name>A0A3A9WLL7_9ACTN</name>
<dbReference type="Proteomes" id="UP000275024">
    <property type="component" value="Unassembled WGS sequence"/>
</dbReference>
<reference evidence="7 8" key="1">
    <citation type="submission" date="2018-09" db="EMBL/GenBank/DDBJ databases">
        <title>Streptomyces sp. nov. DS1-2, an endophytic actinomycete isolated from roots of Dendrobium scabrilingue.</title>
        <authorList>
            <person name="Kuncharoen N."/>
            <person name="Kudo T."/>
            <person name="Ohkuma M."/>
            <person name="Yuki M."/>
            <person name="Tanasupawat S."/>
        </authorList>
    </citation>
    <scope>NUCLEOTIDE SEQUENCE [LARGE SCALE GENOMIC DNA]</scope>
    <source>
        <strain evidence="5 8">AZ1-7</strain>
        <strain evidence="6 7">DS1-2</strain>
    </source>
</reference>
<dbReference type="InterPro" id="IPR050515">
    <property type="entry name" value="Beta-lactam/transpept"/>
</dbReference>
<dbReference type="AlphaFoldDB" id="A0A3A9WLL7"/>
<gene>
    <name evidence="6" type="ORF">D7318_15635</name>
    <name evidence="5" type="ORF">D7319_14680</name>
</gene>
<keyword evidence="2" id="KW-0472">Membrane</keyword>
<keyword evidence="2" id="KW-1133">Transmembrane helix</keyword>
<feature type="domain" description="Penicillin-binding protein transpeptidase" evidence="3">
    <location>
        <begin position="270"/>
        <end position="540"/>
    </location>
</feature>
<organism evidence="5 8">
    <name type="scientific">Streptomyces radicis</name>
    <dbReference type="NCBI Taxonomy" id="1750517"/>
    <lineage>
        <taxon>Bacteria</taxon>
        <taxon>Bacillati</taxon>
        <taxon>Actinomycetota</taxon>
        <taxon>Actinomycetes</taxon>
        <taxon>Kitasatosporales</taxon>
        <taxon>Streptomycetaceae</taxon>
        <taxon>Streptomyces</taxon>
    </lineage>
</organism>
<keyword evidence="2" id="KW-0812">Transmembrane</keyword>
<feature type="domain" description="NTF2-like N-terminal transpeptidase" evidence="4">
    <location>
        <begin position="66"/>
        <end position="169"/>
    </location>
</feature>
<dbReference type="OrthoDB" id="5241017at2"/>
<feature type="transmembrane region" description="Helical" evidence="2">
    <location>
        <begin position="7"/>
        <end position="29"/>
    </location>
</feature>
<dbReference type="Pfam" id="PF00905">
    <property type="entry name" value="Transpeptidase"/>
    <property type="match status" value="1"/>
</dbReference>
<dbReference type="InterPro" id="IPR012338">
    <property type="entry name" value="Beta-lactam/transpept-like"/>
</dbReference>
<evidence type="ECO:0000256" key="1">
    <source>
        <dbReference type="SAM" id="MobiDB-lite"/>
    </source>
</evidence>
<dbReference type="EMBL" id="RBDX01000010">
    <property type="protein sequence ID" value="RKN08636.1"/>
    <property type="molecule type" value="Genomic_DNA"/>
</dbReference>
<dbReference type="GO" id="GO:0071972">
    <property type="term" value="F:peptidoglycan L,D-transpeptidase activity"/>
    <property type="evidence" value="ECO:0007669"/>
    <property type="project" value="TreeGrafter"/>
</dbReference>
<comment type="caution">
    <text evidence="5">The sequence shown here is derived from an EMBL/GenBank/DDBJ whole genome shotgun (WGS) entry which is preliminary data.</text>
</comment>
<protein>
    <submittedName>
        <fullName evidence="5">Penicillin-binding protein</fullName>
    </submittedName>
</protein>
<dbReference type="PANTHER" id="PTHR30627:SF24">
    <property type="entry name" value="PENICILLIN-BINDING PROTEIN 4B"/>
    <property type="match status" value="1"/>
</dbReference>
<dbReference type="Proteomes" id="UP000268652">
    <property type="component" value="Unassembled WGS sequence"/>
</dbReference>
<accession>A0A3A9WLL7</accession>
<dbReference type="GO" id="GO:0005886">
    <property type="term" value="C:plasma membrane"/>
    <property type="evidence" value="ECO:0007669"/>
    <property type="project" value="TreeGrafter"/>
</dbReference>
<dbReference type="SUPFAM" id="SSF56601">
    <property type="entry name" value="beta-lactamase/transpeptidase-like"/>
    <property type="match status" value="1"/>
</dbReference>
<evidence type="ECO:0000313" key="5">
    <source>
        <dbReference type="EMBL" id="RKN08636.1"/>
    </source>
</evidence>
<dbReference type="GO" id="GO:0008658">
    <property type="term" value="F:penicillin binding"/>
    <property type="evidence" value="ECO:0007669"/>
    <property type="project" value="InterPro"/>
</dbReference>
<keyword evidence="7" id="KW-1185">Reference proteome</keyword>
<evidence type="ECO:0000259" key="3">
    <source>
        <dbReference type="Pfam" id="PF00905"/>
    </source>
</evidence>
<dbReference type="InterPro" id="IPR001460">
    <property type="entry name" value="PCN-bd_Tpept"/>
</dbReference>
<evidence type="ECO:0000256" key="2">
    <source>
        <dbReference type="SAM" id="Phobius"/>
    </source>
</evidence>
<evidence type="ECO:0000259" key="4">
    <source>
        <dbReference type="Pfam" id="PF05223"/>
    </source>
</evidence>
<feature type="region of interest" description="Disordered" evidence="1">
    <location>
        <begin position="34"/>
        <end position="55"/>
    </location>
</feature>
<sequence length="544" mass="54680">MRNGQRIAVVAGVCAAVVSVVGFGAYSLLGDDGSGGGAAAADGGPGGDDEPAGPPTDEEVLTASGAFLDAWAAGDAVAAAELTSDPEAARAALEALAADASLTEVAIEAGTPDGASVPFSLDATVAHGDEEPAELGWETALSVVRDEASGEPVVAWAPTVIHPNLAEGQSLETGPISEVPPVEALDRNGAVLSADDYPSLAPVIAELQERYGEQAGGSAGAETRIVDAEGETVTSLLELAEPTAGQVPTTIDPTVQRAAEDAVADSASASVVAIQPSTGAIHAVANSPADGFDTALEGSYAPGSTFKIVTASLLLDRDLASPGAEHPCPKHFTHGGWEFQNLDEFEIEGGTFADSFARSCNTAFISQAPELSDDELGSHARDAFGLGLDWQVGVTSMDGAVPTQSDAQMAASLIGQGGVRMNPLTMASVSATVKNGSFLQPYLVPADFDGRQLAQAPSPLPTAGDLRSLMSRTAANGTAAEAMAGLGGDIGGKTGSAEVDGQDKPNAWFTGYRNDLAVAAVVPDSGHGGTFAGPLVADVLRVAP</sequence>
<dbReference type="Pfam" id="PF05223">
    <property type="entry name" value="MecA_N"/>
    <property type="match status" value="1"/>
</dbReference>
<dbReference type="Gene3D" id="3.40.710.10">
    <property type="entry name" value="DD-peptidase/beta-lactamase superfamily"/>
    <property type="match status" value="1"/>
</dbReference>
<evidence type="ECO:0000313" key="6">
    <source>
        <dbReference type="EMBL" id="RKN21794.1"/>
    </source>
</evidence>
<dbReference type="GO" id="GO:0071555">
    <property type="term" value="P:cell wall organization"/>
    <property type="evidence" value="ECO:0007669"/>
    <property type="project" value="TreeGrafter"/>
</dbReference>
<proteinExistence type="predicted"/>
<dbReference type="PANTHER" id="PTHR30627">
    <property type="entry name" value="PEPTIDOGLYCAN D,D-TRANSPEPTIDASE"/>
    <property type="match status" value="1"/>
</dbReference>
<dbReference type="GO" id="GO:0046677">
    <property type="term" value="P:response to antibiotic"/>
    <property type="evidence" value="ECO:0007669"/>
    <property type="project" value="InterPro"/>
</dbReference>
<dbReference type="InterPro" id="IPR007887">
    <property type="entry name" value="MecA_N"/>
</dbReference>
<evidence type="ECO:0000313" key="8">
    <source>
        <dbReference type="Proteomes" id="UP000275024"/>
    </source>
</evidence>